<gene>
    <name evidence="3" type="ORF">HBH26_01920</name>
</gene>
<evidence type="ECO:0000313" key="4">
    <source>
        <dbReference type="Proteomes" id="UP000732399"/>
    </source>
</evidence>
<dbReference type="Proteomes" id="UP000732399">
    <property type="component" value="Unassembled WGS sequence"/>
</dbReference>
<dbReference type="EMBL" id="JAAVJH010000001">
    <property type="protein sequence ID" value="NJR77369.1"/>
    <property type="molecule type" value="Genomic_DNA"/>
</dbReference>
<feature type="transmembrane region" description="Helical" evidence="1">
    <location>
        <begin position="349"/>
        <end position="369"/>
    </location>
</feature>
<proteinExistence type="predicted"/>
<feature type="domain" description="DUF418" evidence="2">
    <location>
        <begin position="228"/>
        <end position="387"/>
    </location>
</feature>
<accession>A0ABX1CH79</accession>
<dbReference type="PANTHER" id="PTHR30590:SF2">
    <property type="entry name" value="INNER MEMBRANE PROTEIN"/>
    <property type="match status" value="1"/>
</dbReference>
<dbReference type="Pfam" id="PF04235">
    <property type="entry name" value="DUF418"/>
    <property type="match status" value="1"/>
</dbReference>
<protein>
    <submittedName>
        <fullName evidence="3">DUF418 domain-containing protein</fullName>
    </submittedName>
</protein>
<keyword evidence="1" id="KW-0472">Membrane</keyword>
<feature type="transmembrane region" description="Helical" evidence="1">
    <location>
        <begin position="246"/>
        <end position="265"/>
    </location>
</feature>
<feature type="transmembrane region" description="Helical" evidence="1">
    <location>
        <begin position="323"/>
        <end position="343"/>
    </location>
</feature>
<keyword evidence="4" id="KW-1185">Reference proteome</keyword>
<evidence type="ECO:0000313" key="3">
    <source>
        <dbReference type="EMBL" id="NJR77369.1"/>
    </source>
</evidence>
<keyword evidence="1" id="KW-0812">Transmembrane</keyword>
<reference evidence="3 4" key="1">
    <citation type="submission" date="2020-03" db="EMBL/GenBank/DDBJ databases">
        <authorList>
            <person name="Wang L."/>
            <person name="He N."/>
            <person name="Li Y."/>
            <person name="Fang Y."/>
            <person name="Zhang F."/>
        </authorList>
    </citation>
    <scope>NUCLEOTIDE SEQUENCE [LARGE SCALE GENOMIC DNA]</scope>
    <source>
        <strain evidence="3 4">36D10-4-7</strain>
    </source>
</reference>
<dbReference type="PANTHER" id="PTHR30590">
    <property type="entry name" value="INNER MEMBRANE PROTEIN"/>
    <property type="match status" value="1"/>
</dbReference>
<organism evidence="3 4">
    <name type="scientific">Sphingomonas corticis</name>
    <dbReference type="NCBI Taxonomy" id="2722791"/>
    <lineage>
        <taxon>Bacteria</taxon>
        <taxon>Pseudomonadati</taxon>
        <taxon>Pseudomonadota</taxon>
        <taxon>Alphaproteobacteria</taxon>
        <taxon>Sphingomonadales</taxon>
        <taxon>Sphingomonadaceae</taxon>
        <taxon>Sphingomonas</taxon>
    </lineage>
</organism>
<keyword evidence="1" id="KW-1133">Transmembrane helix</keyword>
<feature type="transmembrane region" description="Helical" evidence="1">
    <location>
        <begin position="285"/>
        <end position="302"/>
    </location>
</feature>
<evidence type="ECO:0000259" key="2">
    <source>
        <dbReference type="Pfam" id="PF04235"/>
    </source>
</evidence>
<feature type="transmembrane region" description="Helical" evidence="1">
    <location>
        <begin position="58"/>
        <end position="74"/>
    </location>
</feature>
<feature type="transmembrane region" description="Helical" evidence="1">
    <location>
        <begin position="112"/>
        <end position="143"/>
    </location>
</feature>
<comment type="caution">
    <text evidence="3">The sequence shown here is derived from an EMBL/GenBank/DDBJ whole genome shotgun (WGS) entry which is preliminary data.</text>
</comment>
<sequence length="395" mass="42690">MDFVRGAAVMGILVANLPGFALPRAAYFSPLAWGGTAPTDLAAWALTFVLVEGKMRGLFALLFGASVLLVVERAEAAGQNAAAVHLRRMATLFVIGCAHLYLLWWGDILNQYALLGIAAFLFAGAPTRLLVAAGLAGVAVAVIDGASLTLTAYATAPRATTAQVAAWEALSGGWGVPPTRDLLREIATFRGDWLRGVGWRWGMTANPFATALRDGAETLGYMLLGMAAYRGGLLTGGWSRRGYRRLALATLPLTLAIHVGLALATWRSGFDLRRVLLASMLVSPLVRPAMVLGYAALLLLAFRPAGTLSRCVAAAGRMALSNYLATSLVMVLFFDGWGLGQFARWPRASLYWLVPVAWTVMLLWSPWWLRRFAYGPAEWVWRALARGERPAWRAV</sequence>
<feature type="transmembrane region" description="Helical" evidence="1">
    <location>
        <begin position="86"/>
        <end position="105"/>
    </location>
</feature>
<name>A0ABX1CH79_9SPHN</name>
<dbReference type="InterPro" id="IPR052529">
    <property type="entry name" value="Bact_Transport_Assoc"/>
</dbReference>
<evidence type="ECO:0000256" key="1">
    <source>
        <dbReference type="SAM" id="Phobius"/>
    </source>
</evidence>
<dbReference type="InterPro" id="IPR007349">
    <property type="entry name" value="DUF418"/>
</dbReference>